<evidence type="ECO:0000313" key="4">
    <source>
        <dbReference type="Proteomes" id="UP001066276"/>
    </source>
</evidence>
<evidence type="ECO:0000313" key="2">
    <source>
        <dbReference type="EMBL" id="KAJ1109470.1"/>
    </source>
</evidence>
<comment type="caution">
    <text evidence="3">The sequence shown here is derived from an EMBL/GenBank/DDBJ whole genome shotgun (WGS) entry which is preliminary data.</text>
</comment>
<dbReference type="Proteomes" id="UP001066276">
    <property type="component" value="Chromosome 9"/>
</dbReference>
<dbReference type="EMBL" id="JANPWB010000013">
    <property type="protein sequence ID" value="KAJ1109470.1"/>
    <property type="molecule type" value="Genomic_DNA"/>
</dbReference>
<protein>
    <submittedName>
        <fullName evidence="3">Uncharacterized protein</fullName>
    </submittedName>
</protein>
<accession>A0AAV7N0E6</accession>
<dbReference type="EMBL" id="JANPWB010000013">
    <property type="protein sequence ID" value="KAJ1109471.1"/>
    <property type="molecule type" value="Genomic_DNA"/>
</dbReference>
<gene>
    <name evidence="2" type="ORF">NDU88_006830</name>
    <name evidence="3" type="ORF">NDU88_006831</name>
</gene>
<organism evidence="3 4">
    <name type="scientific">Pleurodeles waltl</name>
    <name type="common">Iberian ribbed newt</name>
    <dbReference type="NCBI Taxonomy" id="8319"/>
    <lineage>
        <taxon>Eukaryota</taxon>
        <taxon>Metazoa</taxon>
        <taxon>Chordata</taxon>
        <taxon>Craniata</taxon>
        <taxon>Vertebrata</taxon>
        <taxon>Euteleostomi</taxon>
        <taxon>Amphibia</taxon>
        <taxon>Batrachia</taxon>
        <taxon>Caudata</taxon>
        <taxon>Salamandroidea</taxon>
        <taxon>Salamandridae</taxon>
        <taxon>Pleurodelinae</taxon>
        <taxon>Pleurodeles</taxon>
    </lineage>
</organism>
<sequence>MKNLAVEYTTHLLKPELVLTPDAIADAKREASHELSRPLAHRELRVSHKLIGYCCSFFSSAWSAIWFKCGPPSRWLPRCEPRVSMAAAGYCGCLVGLICHLVPEWADGRWLPRCEPRVSTAAAGYRGCLFRHSAPHVDHPSLPISGVGTGQRMSLEPGRHDRAPRSHEES</sequence>
<proteinExistence type="predicted"/>
<feature type="region of interest" description="Disordered" evidence="1">
    <location>
        <begin position="140"/>
        <end position="170"/>
    </location>
</feature>
<keyword evidence="4" id="KW-1185">Reference proteome</keyword>
<evidence type="ECO:0000313" key="3">
    <source>
        <dbReference type="EMBL" id="KAJ1109471.1"/>
    </source>
</evidence>
<reference evidence="3" key="1">
    <citation type="journal article" date="2022" name="bioRxiv">
        <title>Sequencing and chromosome-scale assembly of the giantPleurodeles waltlgenome.</title>
        <authorList>
            <person name="Brown T."/>
            <person name="Elewa A."/>
            <person name="Iarovenko S."/>
            <person name="Subramanian E."/>
            <person name="Araus A.J."/>
            <person name="Petzold A."/>
            <person name="Susuki M."/>
            <person name="Suzuki K.-i.T."/>
            <person name="Hayashi T."/>
            <person name="Toyoda A."/>
            <person name="Oliveira C."/>
            <person name="Osipova E."/>
            <person name="Leigh N.D."/>
            <person name="Simon A."/>
            <person name="Yun M.H."/>
        </authorList>
    </citation>
    <scope>NUCLEOTIDE SEQUENCE</scope>
    <source>
        <strain evidence="3">20211129_DDA</strain>
        <tissue evidence="3">Liver</tissue>
    </source>
</reference>
<name>A0AAV7N0E6_PLEWA</name>
<evidence type="ECO:0000256" key="1">
    <source>
        <dbReference type="SAM" id="MobiDB-lite"/>
    </source>
</evidence>
<dbReference type="AlphaFoldDB" id="A0AAV7N0E6"/>
<feature type="compositionally biased region" description="Basic and acidic residues" evidence="1">
    <location>
        <begin position="157"/>
        <end position="170"/>
    </location>
</feature>